<protein>
    <submittedName>
        <fullName evidence="1">Uncharacterized protein</fullName>
    </submittedName>
</protein>
<gene>
    <name evidence="1" type="ORF">CA13_01560</name>
</gene>
<dbReference type="AlphaFoldDB" id="A0A5C5YUP7"/>
<dbReference type="EMBL" id="SJPJ01000001">
    <property type="protein sequence ID" value="TWT78759.1"/>
    <property type="molecule type" value="Genomic_DNA"/>
</dbReference>
<evidence type="ECO:0000313" key="1">
    <source>
        <dbReference type="EMBL" id="TWT78759.1"/>
    </source>
</evidence>
<reference evidence="1 2" key="1">
    <citation type="submission" date="2019-02" db="EMBL/GenBank/DDBJ databases">
        <title>Deep-cultivation of Planctomycetes and their phenomic and genomic characterization uncovers novel biology.</title>
        <authorList>
            <person name="Wiegand S."/>
            <person name="Jogler M."/>
            <person name="Boedeker C."/>
            <person name="Pinto D."/>
            <person name="Vollmers J."/>
            <person name="Rivas-Marin E."/>
            <person name="Kohn T."/>
            <person name="Peeters S.H."/>
            <person name="Heuer A."/>
            <person name="Rast P."/>
            <person name="Oberbeckmann S."/>
            <person name="Bunk B."/>
            <person name="Jeske O."/>
            <person name="Meyerdierks A."/>
            <person name="Storesund J.E."/>
            <person name="Kallscheuer N."/>
            <person name="Luecker S."/>
            <person name="Lage O.M."/>
            <person name="Pohl T."/>
            <person name="Merkel B.J."/>
            <person name="Hornburger P."/>
            <person name="Mueller R.-W."/>
            <person name="Bruemmer F."/>
            <person name="Labrenz M."/>
            <person name="Spormann A.M."/>
            <person name="Op Den Camp H."/>
            <person name="Overmann J."/>
            <person name="Amann R."/>
            <person name="Jetten M.S.M."/>
            <person name="Mascher T."/>
            <person name="Medema M.H."/>
            <person name="Devos D.P."/>
            <person name="Kaster A.-K."/>
            <person name="Ovreas L."/>
            <person name="Rohde M."/>
            <person name="Galperin M.Y."/>
            <person name="Jogler C."/>
        </authorList>
    </citation>
    <scope>NUCLEOTIDE SEQUENCE [LARGE SCALE GENOMIC DNA]</scope>
    <source>
        <strain evidence="1 2">CA13</strain>
    </source>
</reference>
<keyword evidence="2" id="KW-1185">Reference proteome</keyword>
<name>A0A5C5YUP7_9BACT</name>
<dbReference type="Proteomes" id="UP000315010">
    <property type="component" value="Unassembled WGS sequence"/>
</dbReference>
<accession>A0A5C5YUP7</accession>
<comment type="caution">
    <text evidence="1">The sequence shown here is derived from an EMBL/GenBank/DDBJ whole genome shotgun (WGS) entry which is preliminary data.</text>
</comment>
<sequence length="41" mass="4310">MSNELAGLVAKHIIDVFKGVGIGNNTRSCGRSLLTKEDHGA</sequence>
<organism evidence="1 2">
    <name type="scientific">Novipirellula herctigrandis</name>
    <dbReference type="NCBI Taxonomy" id="2527986"/>
    <lineage>
        <taxon>Bacteria</taxon>
        <taxon>Pseudomonadati</taxon>
        <taxon>Planctomycetota</taxon>
        <taxon>Planctomycetia</taxon>
        <taxon>Pirellulales</taxon>
        <taxon>Pirellulaceae</taxon>
        <taxon>Novipirellula</taxon>
    </lineage>
</organism>
<proteinExistence type="predicted"/>
<evidence type="ECO:0000313" key="2">
    <source>
        <dbReference type="Proteomes" id="UP000315010"/>
    </source>
</evidence>